<comment type="subcellular location">
    <subcellularLocation>
        <location evidence="1">Endoplasmic reticulum membrane</location>
        <topology evidence="1">Multi-pass membrane protein</topology>
    </subcellularLocation>
    <subcellularLocation>
        <location evidence="2">Microsome membrane</location>
    </subcellularLocation>
</comment>
<organism evidence="15 16">
    <name type="scientific">Erinaceus europaeus</name>
    <name type="common">Western European hedgehog</name>
    <dbReference type="NCBI Taxonomy" id="9365"/>
    <lineage>
        <taxon>Eukaryota</taxon>
        <taxon>Metazoa</taxon>
        <taxon>Chordata</taxon>
        <taxon>Craniata</taxon>
        <taxon>Vertebrata</taxon>
        <taxon>Euteleostomi</taxon>
        <taxon>Mammalia</taxon>
        <taxon>Eutheria</taxon>
        <taxon>Laurasiatheria</taxon>
        <taxon>Eulipotyphla</taxon>
        <taxon>Erinaceidae</taxon>
        <taxon>Erinaceinae</taxon>
        <taxon>Erinaceus</taxon>
    </lineage>
</organism>
<dbReference type="PANTHER" id="PTHR10556">
    <property type="entry name" value="3-OXO-5-ALPHA-STEROID 4-DEHYDROGENASE"/>
    <property type="match status" value="1"/>
</dbReference>
<evidence type="ECO:0000256" key="2">
    <source>
        <dbReference type="ARBA" id="ARBA00004524"/>
    </source>
</evidence>
<keyword evidence="5" id="KW-0221">Differentiation</keyword>
<evidence type="ECO:0000256" key="8">
    <source>
        <dbReference type="ARBA" id="ARBA00022857"/>
    </source>
</evidence>
<evidence type="ECO:0000256" key="6">
    <source>
        <dbReference type="ARBA" id="ARBA00022824"/>
    </source>
</evidence>
<evidence type="ECO:0000256" key="11">
    <source>
        <dbReference type="ARBA" id="ARBA00023098"/>
    </source>
</evidence>
<keyword evidence="8" id="KW-0521">NADP</keyword>
<evidence type="ECO:0000256" key="10">
    <source>
        <dbReference type="ARBA" id="ARBA00023002"/>
    </source>
</evidence>
<dbReference type="Proteomes" id="UP001652624">
    <property type="component" value="Chromosome 5"/>
</dbReference>
<evidence type="ECO:0000256" key="3">
    <source>
        <dbReference type="ARBA" id="ARBA00007742"/>
    </source>
</evidence>
<gene>
    <name evidence="16" type="primary">SRD5A1</name>
</gene>
<keyword evidence="12" id="KW-0472">Membrane</keyword>
<dbReference type="InterPro" id="IPR001104">
    <property type="entry name" value="3-oxo-5_a-steroid_4-DH_C"/>
</dbReference>
<proteinExistence type="inferred from homology"/>
<keyword evidence="4" id="KW-0812">Transmembrane</keyword>
<sequence>MELDEAQLLDALALLQVPMGTLGWLAQKCISSPYGRYVTPGGRCQLPARVSWVLQELPSLVLPLLLLLRAPPGTPTPNLLLLSMFVLHYVQRNKITEGGRETHLQPCFITHDASPLQFLDFPASHPRGEADPRLCVLVGLPVLHLQRLPAGPLPDPPRSVCGGLAHRPPLSRRLSSLALGPDDQPPLGSHPQESPGAGGDRLQDPTRWYLEKFENYPKSRKIIIPFLL</sequence>
<feature type="region of interest" description="Disordered" evidence="13">
    <location>
        <begin position="174"/>
        <end position="203"/>
    </location>
</feature>
<keyword evidence="9" id="KW-1133">Transmembrane helix</keyword>
<dbReference type="InterPro" id="IPR039357">
    <property type="entry name" value="SRD5A/TECR"/>
</dbReference>
<keyword evidence="10" id="KW-0560">Oxidoreductase</keyword>
<dbReference type="Pfam" id="PF02544">
    <property type="entry name" value="Steroid_dh"/>
    <property type="match status" value="1"/>
</dbReference>
<dbReference type="GeneID" id="103111268"/>
<evidence type="ECO:0000256" key="12">
    <source>
        <dbReference type="ARBA" id="ARBA00023136"/>
    </source>
</evidence>
<keyword evidence="6" id="KW-0256">Endoplasmic reticulum</keyword>
<evidence type="ECO:0000256" key="1">
    <source>
        <dbReference type="ARBA" id="ARBA00004477"/>
    </source>
</evidence>
<evidence type="ECO:0000313" key="15">
    <source>
        <dbReference type="Proteomes" id="UP001652624"/>
    </source>
</evidence>
<evidence type="ECO:0000259" key="14">
    <source>
        <dbReference type="Pfam" id="PF02544"/>
    </source>
</evidence>
<name>A0ABM3XE75_ERIEU</name>
<evidence type="ECO:0000313" key="16">
    <source>
        <dbReference type="RefSeq" id="XP_060047136.1"/>
    </source>
</evidence>
<keyword evidence="11" id="KW-0443">Lipid metabolism</keyword>
<accession>A0ABM3XE75</accession>
<evidence type="ECO:0000256" key="5">
    <source>
        <dbReference type="ARBA" id="ARBA00022782"/>
    </source>
</evidence>
<evidence type="ECO:0000256" key="4">
    <source>
        <dbReference type="ARBA" id="ARBA00022692"/>
    </source>
</evidence>
<evidence type="ECO:0000256" key="9">
    <source>
        <dbReference type="ARBA" id="ARBA00022989"/>
    </source>
</evidence>
<protein>
    <submittedName>
        <fullName evidence="16">3-oxo-5-alpha-steroid 4-dehydrogenase 1 isoform X4</fullName>
    </submittedName>
</protein>
<keyword evidence="7" id="KW-0492">Microsome</keyword>
<comment type="similarity">
    <text evidence="3">Belongs to the steroid 5-alpha reductase family.</text>
</comment>
<keyword evidence="15" id="KW-1185">Reference proteome</keyword>
<dbReference type="PANTHER" id="PTHR10556:SF57">
    <property type="entry name" value="3-OXO-5-ALPHA-STEROID 4-DEHYDROGENASE 1"/>
    <property type="match status" value="1"/>
</dbReference>
<feature type="domain" description="3-oxo-5-alpha-steroid 4-dehydrogenase C-terminal" evidence="14">
    <location>
        <begin position="207"/>
        <end position="228"/>
    </location>
</feature>
<evidence type="ECO:0000256" key="13">
    <source>
        <dbReference type="SAM" id="MobiDB-lite"/>
    </source>
</evidence>
<evidence type="ECO:0000256" key="7">
    <source>
        <dbReference type="ARBA" id="ARBA00022848"/>
    </source>
</evidence>
<reference evidence="16" key="1">
    <citation type="submission" date="2025-08" db="UniProtKB">
        <authorList>
            <consortium name="RefSeq"/>
        </authorList>
    </citation>
    <scope>IDENTIFICATION</scope>
</reference>
<dbReference type="RefSeq" id="XP_060047136.1">
    <property type="nucleotide sequence ID" value="XM_060191153.1"/>
</dbReference>